<dbReference type="GO" id="GO:0047575">
    <property type="term" value="F:4-carboxymuconolactone decarboxylase activity"/>
    <property type="evidence" value="ECO:0007669"/>
    <property type="project" value="UniProtKB-EC"/>
</dbReference>
<dbReference type="SUPFAM" id="SSF53474">
    <property type="entry name" value="alpha/beta-Hydrolases"/>
    <property type="match status" value="1"/>
</dbReference>
<dbReference type="STRING" id="349163.Acry_3004"/>
<dbReference type="PANTHER" id="PTHR33570:SF2">
    <property type="entry name" value="CARBOXYMUCONOLACTONE DECARBOXYLASE-LIKE DOMAIN-CONTAINING PROTEIN"/>
    <property type="match status" value="1"/>
</dbReference>
<keyword evidence="3" id="KW-0456">Lyase</keyword>
<dbReference type="AlphaFoldDB" id="A5G2W2"/>
<dbReference type="KEGG" id="acr:Acry_3004"/>
<accession>A5G2W2</accession>
<feature type="domain" description="Carboxymuconolactone decarboxylase-like" evidence="2">
    <location>
        <begin position="298"/>
        <end position="380"/>
    </location>
</feature>
<protein>
    <submittedName>
        <fullName evidence="3">3-oxoadipate enol-lactonase / 4-carboxymuconolactone decarboxylase</fullName>
        <ecNumber evidence="3">3.1.1.24</ecNumber>
        <ecNumber evidence="3">4.1.1.44</ecNumber>
    </submittedName>
</protein>
<dbReference type="PRINTS" id="PR00111">
    <property type="entry name" value="ABHYDROLASE"/>
</dbReference>
<gene>
    <name evidence="3" type="ordered locus">Acry_3004</name>
</gene>
<dbReference type="InterPro" id="IPR029032">
    <property type="entry name" value="AhpD-like"/>
</dbReference>
<dbReference type="GO" id="GO:0047570">
    <property type="term" value="F:3-oxoadipate enol-lactonase activity"/>
    <property type="evidence" value="ECO:0007669"/>
    <property type="project" value="UniProtKB-EC"/>
</dbReference>
<evidence type="ECO:0000259" key="1">
    <source>
        <dbReference type="Pfam" id="PF00561"/>
    </source>
</evidence>
<dbReference type="EC" id="3.1.1.24" evidence="3"/>
<dbReference type="InterPro" id="IPR029058">
    <property type="entry name" value="AB_hydrolase_fold"/>
</dbReference>
<dbReference type="InterPro" id="IPR012788">
    <property type="entry name" value="Decarb_PcaC"/>
</dbReference>
<dbReference type="HOGENOM" id="CLU_020336_54_1_5"/>
<evidence type="ECO:0000313" key="4">
    <source>
        <dbReference type="Proteomes" id="UP000000245"/>
    </source>
</evidence>
<dbReference type="InterPro" id="IPR052512">
    <property type="entry name" value="4CMD/NDH-1_regulator"/>
</dbReference>
<organism evidence="3 4">
    <name type="scientific">Acidiphilium cryptum (strain JF-5)</name>
    <dbReference type="NCBI Taxonomy" id="349163"/>
    <lineage>
        <taxon>Bacteria</taxon>
        <taxon>Pseudomonadati</taxon>
        <taxon>Pseudomonadota</taxon>
        <taxon>Alphaproteobacteria</taxon>
        <taxon>Acetobacterales</taxon>
        <taxon>Acidocellaceae</taxon>
        <taxon>Acidiphilium</taxon>
    </lineage>
</organism>
<dbReference type="InterPro" id="IPR000073">
    <property type="entry name" value="AB_hydrolase_1"/>
</dbReference>
<dbReference type="RefSeq" id="WP_012040475.1">
    <property type="nucleotide sequence ID" value="NC_009484.1"/>
</dbReference>
<dbReference type="eggNOG" id="COG2267">
    <property type="taxonomic scope" value="Bacteria"/>
</dbReference>
<dbReference type="PANTHER" id="PTHR33570">
    <property type="entry name" value="4-CARBOXYMUCONOLACTONE DECARBOXYLASE FAMILY PROTEIN"/>
    <property type="match status" value="1"/>
</dbReference>
<feature type="domain" description="AB hydrolase-1" evidence="1">
    <location>
        <begin position="21"/>
        <end position="129"/>
    </location>
</feature>
<dbReference type="InterPro" id="IPR000639">
    <property type="entry name" value="Epox_hydrolase-like"/>
</dbReference>
<dbReference type="Pfam" id="PF02627">
    <property type="entry name" value="CMD"/>
    <property type="match status" value="1"/>
</dbReference>
<dbReference type="GO" id="GO:0006508">
    <property type="term" value="P:proteolysis"/>
    <property type="evidence" value="ECO:0007669"/>
    <property type="project" value="InterPro"/>
</dbReference>
<reference evidence="3 4" key="1">
    <citation type="submission" date="2007-05" db="EMBL/GenBank/DDBJ databases">
        <title>Complete sequence of chromosome of Acidiphilium cryptum JF-5.</title>
        <authorList>
            <consortium name="US DOE Joint Genome Institute"/>
            <person name="Copeland A."/>
            <person name="Lucas S."/>
            <person name="Lapidus A."/>
            <person name="Barry K."/>
            <person name="Detter J.C."/>
            <person name="Glavina del Rio T."/>
            <person name="Hammon N."/>
            <person name="Israni S."/>
            <person name="Dalin E."/>
            <person name="Tice H."/>
            <person name="Pitluck S."/>
            <person name="Sims D."/>
            <person name="Brettin T."/>
            <person name="Bruce D."/>
            <person name="Han C."/>
            <person name="Schmutz J."/>
            <person name="Larimer F."/>
            <person name="Land M."/>
            <person name="Hauser L."/>
            <person name="Kyrpides N."/>
            <person name="Kim E."/>
            <person name="Magnuson T."/>
            <person name="Richardson P."/>
        </authorList>
    </citation>
    <scope>NUCLEOTIDE SEQUENCE [LARGE SCALE GENOMIC DNA]</scope>
    <source>
        <strain evidence="3 4">JF-5</strain>
    </source>
</reference>
<dbReference type="eggNOG" id="COG0599">
    <property type="taxonomic scope" value="Bacteria"/>
</dbReference>
<dbReference type="Pfam" id="PF00561">
    <property type="entry name" value="Abhydrolase_1"/>
    <property type="match status" value="1"/>
</dbReference>
<evidence type="ECO:0000259" key="2">
    <source>
        <dbReference type="Pfam" id="PF02627"/>
    </source>
</evidence>
<dbReference type="GO" id="GO:0008236">
    <property type="term" value="F:serine-type peptidase activity"/>
    <property type="evidence" value="ECO:0007669"/>
    <property type="project" value="InterPro"/>
</dbReference>
<dbReference type="Proteomes" id="UP000000245">
    <property type="component" value="Chromosome"/>
</dbReference>
<dbReference type="PRINTS" id="PR00412">
    <property type="entry name" value="EPOXHYDRLASE"/>
</dbReference>
<dbReference type="Gene3D" id="1.20.1290.10">
    <property type="entry name" value="AhpD-like"/>
    <property type="match status" value="1"/>
</dbReference>
<dbReference type="NCBIfam" id="TIGR02425">
    <property type="entry name" value="decarb_PcaC"/>
    <property type="match status" value="1"/>
</dbReference>
<keyword evidence="4" id="KW-1185">Reference proteome</keyword>
<keyword evidence="3" id="KW-0378">Hydrolase</keyword>
<evidence type="ECO:0000313" key="3">
    <source>
        <dbReference type="EMBL" id="ABQ32194.1"/>
    </source>
</evidence>
<dbReference type="GO" id="GO:0051920">
    <property type="term" value="F:peroxiredoxin activity"/>
    <property type="evidence" value="ECO:0007669"/>
    <property type="project" value="InterPro"/>
</dbReference>
<name>A5G2W2_ACICJ</name>
<dbReference type="Gene3D" id="3.40.50.1820">
    <property type="entry name" value="alpha/beta hydrolase"/>
    <property type="match status" value="1"/>
</dbReference>
<dbReference type="ESTHER" id="acicj-a5g2w2">
    <property type="family name" value="Carboxymethylbutenolide_lactonase"/>
</dbReference>
<dbReference type="EMBL" id="CP000697">
    <property type="protein sequence ID" value="ABQ32194.1"/>
    <property type="molecule type" value="Genomic_DNA"/>
</dbReference>
<dbReference type="EC" id="4.1.1.44" evidence="3"/>
<proteinExistence type="predicted"/>
<sequence>MFVMAGDINVHVRIDGRDGSPPLVLLHSLGTDHRVWDDQAAALARSFRVIRPDMRGHGLTESTPGDYTMAQLAGDVAAVLDALGVGAAVIGGISIGGMIAQEFAARHPGRTEALMLCDTAMAIPSLESWRERVASVRGQGISAIEDGVLARWVTPGFIDAPPARGLRAMLRGTSIDGYAGCAMAIAMADLGPTTRRLKVPALVLVGDGDVSTPVASAQALMTALVEAGAPDVRFAVIENAAHIPTVEKSADVTRAMLDFLAARGGGDAYEAGLGVRRAVLGPAHVARSLDGATEFDRDFQRFITETAWGKVWTRPGLPRAMRSLLVLAITASLGREEEFKLHLRATRNTGATREEIAETLMQVAVYAGVPAANSAFRMAKAIFREEEEGG</sequence>
<dbReference type="SUPFAM" id="SSF69118">
    <property type="entry name" value="AhpD-like"/>
    <property type="match status" value="1"/>
</dbReference>
<dbReference type="InterPro" id="IPR003779">
    <property type="entry name" value="CMD-like"/>
</dbReference>